<dbReference type="KEGG" id="kst:KSMBR1_2565"/>
<sequence>MTIRSRYILLRIVFLLFSFTLGCGRYDTDNAAEQHTTLLVETLKDQPLAAYQRELLVLAFETSSAIPVKPHIKDRSRMQEKAAAACLELNQPFLAIGFIEHIDNWRRGSGYGDVAFYCAKNGYTDEAMQYIDLADQVSSSAEEWRKVHIKVKIANAYLLLGETEKSAQYASGVENAASGKVAGVRAMIASEDHFEKQMDALDAWIESGNYDAIVNALEACAKLFNRFYENKGWRMLAEEKLKASWEVLPVFKRIDLLMGLAGFALDHADQPKTLELVNETQSIIDSAQWRPEHYVSLMSRVSRLRYLAGDRQKAMADAGDILNFYNLQKEKIITIYRAGALLPLAEAYQAMGNTEEALQIYAMAIQEGVENPNSRPRAEDLSAACLSMALHGVEPDVELWGRIRGIKEGLGDPW</sequence>
<organism evidence="1 2">
    <name type="scientific">Kuenenia stuttgartiensis</name>
    <dbReference type="NCBI Taxonomy" id="174633"/>
    <lineage>
        <taxon>Bacteria</taxon>
        <taxon>Pseudomonadati</taxon>
        <taxon>Planctomycetota</taxon>
        <taxon>Candidatus Brocadiia</taxon>
        <taxon>Candidatus Brocadiales</taxon>
        <taxon>Candidatus Brocadiaceae</taxon>
        <taxon>Candidatus Kuenenia</taxon>
    </lineage>
</organism>
<evidence type="ECO:0000313" key="2">
    <source>
        <dbReference type="Proteomes" id="UP000221734"/>
    </source>
</evidence>
<proteinExistence type="predicted"/>
<dbReference type="InterPro" id="IPR011990">
    <property type="entry name" value="TPR-like_helical_dom_sf"/>
</dbReference>
<protein>
    <submittedName>
        <fullName evidence="1">Uncharacterized protein</fullName>
    </submittedName>
</protein>
<dbReference type="AlphaFoldDB" id="A0A2C9CH63"/>
<dbReference type="Proteomes" id="UP000221734">
    <property type="component" value="Chromosome Kuenenia_stuttgartiensis_MBR1"/>
</dbReference>
<dbReference type="PROSITE" id="PS51257">
    <property type="entry name" value="PROKAR_LIPOPROTEIN"/>
    <property type="match status" value="1"/>
</dbReference>
<dbReference type="Gene3D" id="1.25.40.10">
    <property type="entry name" value="Tetratricopeptide repeat domain"/>
    <property type="match status" value="1"/>
</dbReference>
<evidence type="ECO:0000313" key="1">
    <source>
        <dbReference type="EMBL" id="SOH05052.1"/>
    </source>
</evidence>
<reference evidence="2" key="1">
    <citation type="submission" date="2017-10" db="EMBL/GenBank/DDBJ databases">
        <authorList>
            <person name="Frank J."/>
        </authorList>
    </citation>
    <scope>NUCLEOTIDE SEQUENCE [LARGE SCALE GENOMIC DNA]</scope>
</reference>
<dbReference type="OrthoDB" id="248240at2"/>
<name>A0A2C9CH63_KUEST</name>
<gene>
    <name evidence="1" type="ORF">KSMBR1_2565</name>
</gene>
<dbReference type="EMBL" id="LT934425">
    <property type="protein sequence ID" value="SOH05052.1"/>
    <property type="molecule type" value="Genomic_DNA"/>
</dbReference>
<accession>A0A2C9CH63</accession>
<dbReference type="RefSeq" id="WP_157820589.1">
    <property type="nucleotide sequence ID" value="NZ_LT934425.1"/>
</dbReference>
<keyword evidence="2" id="KW-1185">Reference proteome</keyword>